<evidence type="ECO:0000313" key="1">
    <source>
        <dbReference type="EMBL" id="AWN47155.1"/>
    </source>
</evidence>
<proteinExistence type="predicted"/>
<dbReference type="KEGG" id="mtea:DK419_13210"/>
<protein>
    <submittedName>
        <fullName evidence="1">Uncharacterized protein</fullName>
    </submittedName>
</protein>
<organism evidence="1 2">
    <name type="scientific">Methylobacterium terrae</name>
    <dbReference type="NCBI Taxonomy" id="2202827"/>
    <lineage>
        <taxon>Bacteria</taxon>
        <taxon>Pseudomonadati</taxon>
        <taxon>Pseudomonadota</taxon>
        <taxon>Alphaproteobacteria</taxon>
        <taxon>Hyphomicrobiales</taxon>
        <taxon>Methylobacteriaceae</taxon>
        <taxon>Methylobacterium</taxon>
    </lineage>
</organism>
<sequence>MPSTYDTLRAADPAATQRLVEVTGTIFAGQPAERAEWCLRIGLPIAEFDRITREHRVGIDRGTNPPHTRQI</sequence>
<dbReference type="AlphaFoldDB" id="A0A2U8WLM7"/>
<accession>A0A2U8WLM7</accession>
<dbReference type="EMBL" id="CP029553">
    <property type="protein sequence ID" value="AWN47155.1"/>
    <property type="molecule type" value="Genomic_DNA"/>
</dbReference>
<dbReference type="RefSeq" id="WP_109959486.1">
    <property type="nucleotide sequence ID" value="NZ_CP029553.1"/>
</dbReference>
<reference evidence="1 2" key="1">
    <citation type="submission" date="2018-05" db="EMBL/GenBank/DDBJ databases">
        <title>Complete Genome Sequence of Methylobacterium sp. 17Sr1-28.</title>
        <authorList>
            <person name="Srinivasan S."/>
        </authorList>
    </citation>
    <scope>NUCLEOTIDE SEQUENCE [LARGE SCALE GENOMIC DNA]</scope>
    <source>
        <strain evidence="1 2">17Sr1-28</strain>
    </source>
</reference>
<gene>
    <name evidence="1" type="ORF">DK419_13210</name>
</gene>
<keyword evidence="2" id="KW-1185">Reference proteome</keyword>
<dbReference type="Proteomes" id="UP000245444">
    <property type="component" value="Chromosome"/>
</dbReference>
<evidence type="ECO:0000313" key="2">
    <source>
        <dbReference type="Proteomes" id="UP000245444"/>
    </source>
</evidence>
<name>A0A2U8WLM7_9HYPH</name>